<dbReference type="GO" id="GO:0016301">
    <property type="term" value="F:kinase activity"/>
    <property type="evidence" value="ECO:0007669"/>
    <property type="project" value="UniProtKB-KW"/>
</dbReference>
<dbReference type="InterPro" id="IPR003018">
    <property type="entry name" value="GAF"/>
</dbReference>
<dbReference type="InterPro" id="IPR005561">
    <property type="entry name" value="ANTAR"/>
</dbReference>
<dbReference type="InterPro" id="IPR029016">
    <property type="entry name" value="GAF-like_dom_sf"/>
</dbReference>
<evidence type="ECO:0000256" key="5">
    <source>
        <dbReference type="SAM" id="MobiDB-lite"/>
    </source>
</evidence>
<dbReference type="PROSITE" id="PS50921">
    <property type="entry name" value="ANTAR"/>
    <property type="match status" value="1"/>
</dbReference>
<dbReference type="Proteomes" id="UP000622166">
    <property type="component" value="Unassembled WGS sequence"/>
</dbReference>
<organism evidence="7 8">
    <name type="scientific">Streptomyces poonensis</name>
    <dbReference type="NCBI Taxonomy" id="68255"/>
    <lineage>
        <taxon>Bacteria</taxon>
        <taxon>Bacillati</taxon>
        <taxon>Actinomycetota</taxon>
        <taxon>Actinomycetes</taxon>
        <taxon>Kitasatosporales</taxon>
        <taxon>Streptomycetaceae</taxon>
        <taxon>Streptomyces</taxon>
    </lineage>
</organism>
<protein>
    <submittedName>
        <fullName evidence="7">GAF domain-containing protein</fullName>
    </submittedName>
</protein>
<reference evidence="7" key="2">
    <citation type="submission" date="2020-09" db="EMBL/GenBank/DDBJ databases">
        <authorList>
            <person name="Sun Q."/>
            <person name="Ohkuma M."/>
        </authorList>
    </citation>
    <scope>NUCLEOTIDE SEQUENCE</scope>
    <source>
        <strain evidence="7">JCM 4815</strain>
    </source>
</reference>
<keyword evidence="1" id="KW-0808">Transferase</keyword>
<name>A0A918UET2_9ACTN</name>
<accession>A0A918UET2</accession>
<comment type="caution">
    <text evidence="7">The sequence shown here is derived from an EMBL/GenBank/DDBJ whole genome shotgun (WGS) entry which is preliminary data.</text>
</comment>
<dbReference type="RefSeq" id="WP_189857485.1">
    <property type="nucleotide sequence ID" value="NZ_BMVW01000002.1"/>
</dbReference>
<dbReference type="InterPro" id="IPR036388">
    <property type="entry name" value="WH-like_DNA-bd_sf"/>
</dbReference>
<dbReference type="AlphaFoldDB" id="A0A918UET2"/>
<dbReference type="PIRSF" id="PIRSF036625">
    <property type="entry name" value="GAF_ANTAR"/>
    <property type="match status" value="1"/>
</dbReference>
<feature type="domain" description="ANTAR" evidence="6">
    <location>
        <begin position="187"/>
        <end position="248"/>
    </location>
</feature>
<evidence type="ECO:0000313" key="7">
    <source>
        <dbReference type="EMBL" id="GGZ01782.1"/>
    </source>
</evidence>
<keyword evidence="3" id="KW-0805">Transcription regulation</keyword>
<dbReference type="SUPFAM" id="SSF52172">
    <property type="entry name" value="CheY-like"/>
    <property type="match status" value="1"/>
</dbReference>
<dbReference type="Pfam" id="PF03861">
    <property type="entry name" value="ANTAR"/>
    <property type="match status" value="1"/>
</dbReference>
<dbReference type="GO" id="GO:0003723">
    <property type="term" value="F:RNA binding"/>
    <property type="evidence" value="ECO:0007669"/>
    <property type="project" value="InterPro"/>
</dbReference>
<evidence type="ECO:0000256" key="3">
    <source>
        <dbReference type="ARBA" id="ARBA00023015"/>
    </source>
</evidence>
<feature type="region of interest" description="Disordered" evidence="5">
    <location>
        <begin position="254"/>
        <end position="283"/>
    </location>
</feature>
<keyword evidence="2" id="KW-0418">Kinase</keyword>
<evidence type="ECO:0000313" key="8">
    <source>
        <dbReference type="Proteomes" id="UP000622166"/>
    </source>
</evidence>
<gene>
    <name evidence="7" type="ORF">GCM10010365_21030</name>
</gene>
<dbReference type="Gene3D" id="3.30.450.40">
    <property type="match status" value="1"/>
</dbReference>
<dbReference type="SMART" id="SM01012">
    <property type="entry name" value="ANTAR"/>
    <property type="match status" value="1"/>
</dbReference>
<evidence type="ECO:0000259" key="6">
    <source>
        <dbReference type="PROSITE" id="PS50921"/>
    </source>
</evidence>
<evidence type="ECO:0000256" key="1">
    <source>
        <dbReference type="ARBA" id="ARBA00022679"/>
    </source>
</evidence>
<dbReference type="InterPro" id="IPR011006">
    <property type="entry name" value="CheY-like_superfamily"/>
</dbReference>
<reference evidence="7" key="1">
    <citation type="journal article" date="2014" name="Int. J. Syst. Evol. Microbiol.">
        <title>Complete genome sequence of Corynebacterium casei LMG S-19264T (=DSM 44701T), isolated from a smear-ripened cheese.</title>
        <authorList>
            <consortium name="US DOE Joint Genome Institute (JGI-PGF)"/>
            <person name="Walter F."/>
            <person name="Albersmeier A."/>
            <person name="Kalinowski J."/>
            <person name="Ruckert C."/>
        </authorList>
    </citation>
    <scope>NUCLEOTIDE SEQUENCE</scope>
    <source>
        <strain evidence="7">JCM 4815</strain>
    </source>
</reference>
<keyword evidence="8" id="KW-1185">Reference proteome</keyword>
<proteinExistence type="predicted"/>
<dbReference type="InterPro" id="IPR012074">
    <property type="entry name" value="GAF_ANTAR"/>
</dbReference>
<evidence type="ECO:0000256" key="4">
    <source>
        <dbReference type="ARBA" id="ARBA00023163"/>
    </source>
</evidence>
<dbReference type="EMBL" id="BMVW01000002">
    <property type="protein sequence ID" value="GGZ01782.1"/>
    <property type="molecule type" value="Genomic_DNA"/>
</dbReference>
<dbReference type="SUPFAM" id="SSF55781">
    <property type="entry name" value="GAF domain-like"/>
    <property type="match status" value="1"/>
</dbReference>
<sequence>MPLPPVPAPDPLPPDSEPVRLPREMRVTAALIDLADILVADFDPADFLYRVAEHCMDLLDIGDAGVMLATPGAGPLRLVATTSERVRLIELFELDAREGPCFTAYHEAHPVDHQNLAVPSRWRAFSARAHRAGYHSVHATPIQLRAQTIGVLNLFRRTPGPLPDADRHLARALADITAISLFQQTCLDHHRTLSMQLQQALTTRSIIDQAKGYLTSHHGVDPETAFQRLRSYARHHQVRIADLARDVIDGTVKLPLPTDSTAQSTLSRRKTARPEQGITDPGD</sequence>
<evidence type="ECO:0000256" key="2">
    <source>
        <dbReference type="ARBA" id="ARBA00022777"/>
    </source>
</evidence>
<keyword evidence="4" id="KW-0804">Transcription</keyword>
<dbReference type="Gene3D" id="1.10.10.10">
    <property type="entry name" value="Winged helix-like DNA-binding domain superfamily/Winged helix DNA-binding domain"/>
    <property type="match status" value="1"/>
</dbReference>
<dbReference type="Pfam" id="PF13185">
    <property type="entry name" value="GAF_2"/>
    <property type="match status" value="1"/>
</dbReference>